<dbReference type="InterPro" id="IPR015405">
    <property type="entry name" value="NDUFS1-like_C"/>
</dbReference>
<evidence type="ECO:0000256" key="10">
    <source>
        <dbReference type="ARBA" id="ARBA00034078"/>
    </source>
</evidence>
<feature type="domain" description="4Fe-4S Mo/W bis-MGD-type" evidence="15">
    <location>
        <begin position="279"/>
        <end position="335"/>
    </location>
</feature>
<dbReference type="InterPro" id="IPR010228">
    <property type="entry name" value="NADH_UbQ_OxRdtase_Gsu"/>
</dbReference>
<evidence type="ECO:0000259" key="16">
    <source>
        <dbReference type="PROSITE" id="PS51839"/>
    </source>
</evidence>
<dbReference type="Pfam" id="PF22151">
    <property type="entry name" value="Fer4_NDSU1"/>
    <property type="match status" value="1"/>
</dbReference>
<dbReference type="Pfam" id="PF00384">
    <property type="entry name" value="Molybdopterin"/>
    <property type="match status" value="1"/>
</dbReference>
<dbReference type="InterPro" id="IPR006963">
    <property type="entry name" value="Mopterin_OxRdtase_4Fe-4S_dom"/>
</dbReference>
<dbReference type="Gene3D" id="3.30.200.210">
    <property type="match status" value="1"/>
</dbReference>
<name>A0AA84ZR92_9TREM</name>
<feature type="compositionally biased region" description="Low complexity" evidence="13">
    <location>
        <begin position="35"/>
        <end position="47"/>
    </location>
</feature>
<evidence type="ECO:0000256" key="3">
    <source>
        <dbReference type="ARBA" id="ARBA00013888"/>
    </source>
</evidence>
<evidence type="ECO:0000259" key="14">
    <source>
        <dbReference type="PROSITE" id="PS51085"/>
    </source>
</evidence>
<dbReference type="PANTHER" id="PTHR43105:SF13">
    <property type="entry name" value="NADH-UBIQUINONE OXIDOREDUCTASE 75 KDA SUBUNIT, MITOCHONDRIAL"/>
    <property type="match status" value="1"/>
</dbReference>
<dbReference type="PROSITE" id="PS00643">
    <property type="entry name" value="COMPLEX1_75K_3"/>
    <property type="match status" value="1"/>
</dbReference>
<dbReference type="Pfam" id="PF09326">
    <property type="entry name" value="NADH_dhqG_C"/>
    <property type="match status" value="1"/>
</dbReference>
<dbReference type="InterPro" id="IPR054351">
    <property type="entry name" value="NADH_UbQ_OxRdtase_ferredoxin"/>
</dbReference>
<dbReference type="Gene3D" id="3.30.70.20">
    <property type="match status" value="1"/>
</dbReference>
<feature type="region of interest" description="Disordered" evidence="13">
    <location>
        <begin position="35"/>
        <end position="58"/>
    </location>
</feature>
<dbReference type="FunFam" id="3.10.20.740:FF:000001">
    <property type="entry name" value="NADH-quinone oxidoreductase subunit G"/>
    <property type="match status" value="1"/>
</dbReference>
<sequence>MLRRQSCVSAWLTIFRQASSFRHLPLKEVVAGVSGTTSSTNTSKSPTNAPPPPPVQPTSQQIEVLVDGKPVTCEPGMTILQACALAGVQIPRFCYHERLSIAGNCRMCLVEVEKSLKPVASCAMPVMRGMSIKTDSEVTRKAREGVMEFLLVNHPLDCPICDQGGECDLQDQSMNFGSDRSRFVDIRFTGKRAVEDKNLGPLIKTIMTRCIHCTRCVRFANEIAGVPDLGTTGRGSSLQIGTYIDKPFFSELSGNVIDLCPVGALTSKPYAFTARPWETRRIESIDVMDALGANIVVSMRTNQVLRIIPRLNEDVNEEWLADKSRFSYDGLNRQRLVVPFLKKSDKLSESTWEDVLIKIAEKLLPILGSSEGSIPRANQVAGLVGPFADAESMIALKDLINRLNSELVCTEESFPTNSTDLRSNYLFNSRITGIEDADLVLLIGTNPRFEAPLLNARLRKCWIHNDLEVFLLGPKVDLTYDYEHLGDQLETLQSLAVGKHPLNKRLNSSSHPIIILGSECLQRKDAAAIHNTVRRISANLKETKKLDYQVFNVLHRYASQVAALDLGYTSNVEIIKQNKPKILFLLGADRNLITRQYLAPDSFIVYIGHHGDAGALLADVVLPGAAYTEKDAIYANTEGRAQQTRLAVVPPGLGREDWKIFRAISEVVGITLPYNDLNQIRSRISQVAPGLLDLNTIQPSLKEVQTLADNLSKSSIQTMNTNESIKLSLLTLKDYYITDCISRASQTMAKCVKAVQENE</sequence>
<evidence type="ECO:0000256" key="8">
    <source>
        <dbReference type="ARBA" id="ARBA00023014"/>
    </source>
</evidence>
<keyword evidence="4" id="KW-0004">4Fe-4S</keyword>
<protein>
    <recommendedName>
        <fullName evidence="3">NADH-ubiquinone oxidoreductase 75 kDa subunit, mitochondrial</fullName>
    </recommendedName>
</protein>
<evidence type="ECO:0000256" key="1">
    <source>
        <dbReference type="ARBA" id="ARBA00001966"/>
    </source>
</evidence>
<feature type="domain" description="4Fe-4S His(Cys)3-ligated-type" evidence="16">
    <location>
        <begin position="138"/>
        <end position="177"/>
    </location>
</feature>
<dbReference type="Pfam" id="PF13510">
    <property type="entry name" value="Fer2_4"/>
    <property type="match status" value="1"/>
</dbReference>
<dbReference type="GO" id="GO:0045271">
    <property type="term" value="C:respiratory chain complex I"/>
    <property type="evidence" value="ECO:0007669"/>
    <property type="project" value="UniProtKB-ARBA"/>
</dbReference>
<dbReference type="Gene3D" id="3.40.50.740">
    <property type="match status" value="1"/>
</dbReference>
<evidence type="ECO:0000313" key="17">
    <source>
        <dbReference type="Proteomes" id="UP000050790"/>
    </source>
</evidence>
<comment type="cofactor">
    <cofactor evidence="10">
        <name>[2Fe-2S] cluster</name>
        <dbReference type="ChEBI" id="CHEBI:190135"/>
    </cofactor>
</comment>
<dbReference type="InterPro" id="IPR000283">
    <property type="entry name" value="NADH_UbQ_OxRdtase_75kDa_su_CS"/>
</dbReference>
<dbReference type="InterPro" id="IPR050123">
    <property type="entry name" value="Prok_molybdopt-oxidoreductase"/>
</dbReference>
<evidence type="ECO:0000256" key="6">
    <source>
        <dbReference type="ARBA" id="ARBA00022967"/>
    </source>
</evidence>
<dbReference type="WBParaSite" id="SMRG1_44080.1">
    <property type="protein sequence ID" value="SMRG1_44080.1"/>
    <property type="gene ID" value="SMRG1_44080"/>
</dbReference>
<feature type="domain" description="2Fe-2S ferredoxin-type" evidence="14">
    <location>
        <begin position="60"/>
        <end position="138"/>
    </location>
</feature>
<keyword evidence="9" id="KW-0520">NAD</keyword>
<keyword evidence="8" id="KW-0411">Iron-sulfur</keyword>
<evidence type="ECO:0000256" key="4">
    <source>
        <dbReference type="ARBA" id="ARBA00022485"/>
    </source>
</evidence>
<dbReference type="GO" id="GO:0042773">
    <property type="term" value="P:ATP synthesis coupled electron transport"/>
    <property type="evidence" value="ECO:0007669"/>
    <property type="project" value="InterPro"/>
</dbReference>
<dbReference type="PROSITE" id="PS51669">
    <property type="entry name" value="4FE4S_MOW_BIS_MGD"/>
    <property type="match status" value="1"/>
</dbReference>
<dbReference type="Gene3D" id="3.10.20.740">
    <property type="match status" value="1"/>
</dbReference>
<evidence type="ECO:0000256" key="9">
    <source>
        <dbReference type="ARBA" id="ARBA00023027"/>
    </source>
</evidence>
<dbReference type="GO" id="GO:0046872">
    <property type="term" value="F:metal ion binding"/>
    <property type="evidence" value="ECO:0007669"/>
    <property type="project" value="UniProtKB-KW"/>
</dbReference>
<dbReference type="PANTHER" id="PTHR43105">
    <property type="entry name" value="RESPIRATORY NITRATE REDUCTASE"/>
    <property type="match status" value="1"/>
</dbReference>
<dbReference type="FunFam" id="3.30.200.210:FF:000002">
    <property type="entry name" value="NADH-ubiquinone oxidoreductase 75 kDa subunit"/>
    <property type="match status" value="1"/>
</dbReference>
<dbReference type="PROSITE" id="PS51839">
    <property type="entry name" value="4FE4S_HC3"/>
    <property type="match status" value="1"/>
</dbReference>
<evidence type="ECO:0000256" key="5">
    <source>
        <dbReference type="ARBA" id="ARBA00022723"/>
    </source>
</evidence>
<dbReference type="InterPro" id="IPR036010">
    <property type="entry name" value="2Fe-2S_ferredoxin-like_sf"/>
</dbReference>
<dbReference type="SMART" id="SM00929">
    <property type="entry name" value="NADH-G_4Fe-4S_3"/>
    <property type="match status" value="1"/>
</dbReference>
<keyword evidence="7" id="KW-0408">Iron</keyword>
<evidence type="ECO:0000259" key="15">
    <source>
        <dbReference type="PROSITE" id="PS51669"/>
    </source>
</evidence>
<dbReference type="FunFam" id="3.30.70.20:FF:000002">
    <property type="entry name" value="NADH-ubiquinone oxidoreductase 75 kDa subunit"/>
    <property type="match status" value="1"/>
</dbReference>
<dbReference type="SUPFAM" id="SSF53706">
    <property type="entry name" value="Formate dehydrogenase/DMSO reductase, domains 1-3"/>
    <property type="match status" value="1"/>
</dbReference>
<dbReference type="InterPro" id="IPR019574">
    <property type="entry name" value="NADH_UbQ_OxRdtase_Gsu_4Fe4S-bd"/>
</dbReference>
<keyword evidence="6" id="KW-1278">Translocase</keyword>
<dbReference type="CDD" id="cd02773">
    <property type="entry name" value="MopB_Res-Cmplx1_Nad11"/>
    <property type="match status" value="1"/>
</dbReference>
<dbReference type="AlphaFoldDB" id="A0AA84ZR92"/>
<dbReference type="Pfam" id="PF22117">
    <property type="entry name" value="Fer4_Nqo3"/>
    <property type="match status" value="1"/>
</dbReference>
<comment type="cofactor">
    <cofactor evidence="1">
        <name>[4Fe-4S] cluster</name>
        <dbReference type="ChEBI" id="CHEBI:49883"/>
    </cofactor>
</comment>
<proteinExistence type="inferred from homology"/>
<dbReference type="GO" id="GO:0051539">
    <property type="term" value="F:4 iron, 4 sulfur cluster binding"/>
    <property type="evidence" value="ECO:0007669"/>
    <property type="project" value="UniProtKB-KW"/>
</dbReference>
<dbReference type="InterPro" id="IPR006656">
    <property type="entry name" value="Mopterin_OxRdtase"/>
</dbReference>
<dbReference type="SUPFAM" id="SSF54292">
    <property type="entry name" value="2Fe-2S ferredoxin-like"/>
    <property type="match status" value="1"/>
</dbReference>
<dbReference type="InterPro" id="IPR001041">
    <property type="entry name" value="2Fe-2S_ferredoxin-type"/>
</dbReference>
<evidence type="ECO:0000256" key="7">
    <source>
        <dbReference type="ARBA" id="ARBA00023004"/>
    </source>
</evidence>
<evidence type="ECO:0000256" key="12">
    <source>
        <dbReference type="RuleBase" id="RU004523"/>
    </source>
</evidence>
<dbReference type="NCBIfam" id="TIGR01973">
    <property type="entry name" value="NuoG"/>
    <property type="match status" value="1"/>
</dbReference>
<comment type="similarity">
    <text evidence="2 12">Belongs to the complex I 75 kDa subunit family.</text>
</comment>
<evidence type="ECO:0000256" key="2">
    <source>
        <dbReference type="ARBA" id="ARBA00005404"/>
    </source>
</evidence>
<keyword evidence="5" id="KW-0479">Metal-binding</keyword>
<organism evidence="17 18">
    <name type="scientific">Schistosoma margrebowiei</name>
    <dbReference type="NCBI Taxonomy" id="48269"/>
    <lineage>
        <taxon>Eukaryota</taxon>
        <taxon>Metazoa</taxon>
        <taxon>Spiralia</taxon>
        <taxon>Lophotrochozoa</taxon>
        <taxon>Platyhelminthes</taxon>
        <taxon>Trematoda</taxon>
        <taxon>Digenea</taxon>
        <taxon>Strigeidida</taxon>
        <taxon>Schistosomatoidea</taxon>
        <taxon>Schistosomatidae</taxon>
        <taxon>Schistosoma</taxon>
    </lineage>
</organism>
<evidence type="ECO:0000256" key="13">
    <source>
        <dbReference type="SAM" id="MobiDB-lite"/>
    </source>
</evidence>
<evidence type="ECO:0000256" key="11">
    <source>
        <dbReference type="ARBA" id="ARBA00049551"/>
    </source>
</evidence>
<dbReference type="Proteomes" id="UP000050790">
    <property type="component" value="Unassembled WGS sequence"/>
</dbReference>
<dbReference type="SUPFAM" id="SSF54862">
    <property type="entry name" value="4Fe-4S ferredoxins"/>
    <property type="match status" value="1"/>
</dbReference>
<accession>A0AA84ZR92</accession>
<reference evidence="18" key="1">
    <citation type="submission" date="2023-11" db="UniProtKB">
        <authorList>
            <consortium name="WormBaseParasite"/>
        </authorList>
    </citation>
    <scope>IDENTIFICATION</scope>
</reference>
<dbReference type="GO" id="GO:0016651">
    <property type="term" value="F:oxidoreductase activity, acting on NAD(P)H"/>
    <property type="evidence" value="ECO:0007669"/>
    <property type="project" value="InterPro"/>
</dbReference>
<dbReference type="GO" id="GO:0008137">
    <property type="term" value="F:NADH dehydrogenase (ubiquinone) activity"/>
    <property type="evidence" value="ECO:0007669"/>
    <property type="project" value="UniProtKB-EC"/>
</dbReference>
<evidence type="ECO:0000313" key="18">
    <source>
        <dbReference type="WBParaSite" id="SMRG1_44080.1"/>
    </source>
</evidence>
<dbReference type="Pfam" id="PF10588">
    <property type="entry name" value="NADH-G_4Fe-4S_3"/>
    <property type="match status" value="1"/>
</dbReference>
<dbReference type="PROSITE" id="PS51085">
    <property type="entry name" value="2FE2S_FER_2"/>
    <property type="match status" value="1"/>
</dbReference>
<dbReference type="CDD" id="cd00207">
    <property type="entry name" value="fer2"/>
    <property type="match status" value="1"/>
</dbReference>
<comment type="catalytic activity">
    <reaction evidence="11">
        <text>a ubiquinone + NADH + 5 H(+)(in) = a ubiquinol + NAD(+) + 4 H(+)(out)</text>
        <dbReference type="Rhea" id="RHEA:29091"/>
        <dbReference type="Rhea" id="RHEA-COMP:9565"/>
        <dbReference type="Rhea" id="RHEA-COMP:9566"/>
        <dbReference type="ChEBI" id="CHEBI:15378"/>
        <dbReference type="ChEBI" id="CHEBI:16389"/>
        <dbReference type="ChEBI" id="CHEBI:17976"/>
        <dbReference type="ChEBI" id="CHEBI:57540"/>
        <dbReference type="ChEBI" id="CHEBI:57945"/>
        <dbReference type="EC" id="7.1.1.2"/>
    </reaction>
</comment>
<dbReference type="PROSITE" id="PS00641">
    <property type="entry name" value="COMPLEX1_75K_1"/>
    <property type="match status" value="1"/>
</dbReference>
<dbReference type="GO" id="GO:0005743">
    <property type="term" value="C:mitochondrial inner membrane"/>
    <property type="evidence" value="ECO:0007669"/>
    <property type="project" value="UniProtKB-ARBA"/>
</dbReference>
<dbReference type="PROSITE" id="PS00642">
    <property type="entry name" value="COMPLEX1_75K_2"/>
    <property type="match status" value="1"/>
</dbReference>